<organism evidence="2 3">
    <name type="scientific">Cerasicoccus arenae</name>
    <dbReference type="NCBI Taxonomy" id="424488"/>
    <lineage>
        <taxon>Bacteria</taxon>
        <taxon>Pseudomonadati</taxon>
        <taxon>Verrucomicrobiota</taxon>
        <taxon>Opitutia</taxon>
        <taxon>Puniceicoccales</taxon>
        <taxon>Cerasicoccaceae</taxon>
        <taxon>Cerasicoccus</taxon>
    </lineage>
</organism>
<name>A0A8J3GCR5_9BACT</name>
<dbReference type="AlphaFoldDB" id="A0A8J3GCR5"/>
<dbReference type="Pfam" id="PF07470">
    <property type="entry name" value="Glyco_hydro_88"/>
    <property type="match status" value="1"/>
</dbReference>
<dbReference type="Gene3D" id="1.50.10.10">
    <property type="match status" value="1"/>
</dbReference>
<dbReference type="EMBL" id="BMXG01000001">
    <property type="protein sequence ID" value="GHB90434.1"/>
    <property type="molecule type" value="Genomic_DNA"/>
</dbReference>
<accession>A0A8J3GCR5</accession>
<dbReference type="Proteomes" id="UP000642829">
    <property type="component" value="Unassembled WGS sequence"/>
</dbReference>
<dbReference type="GO" id="GO:0016787">
    <property type="term" value="F:hydrolase activity"/>
    <property type="evidence" value="ECO:0007669"/>
    <property type="project" value="UniProtKB-KW"/>
</dbReference>
<dbReference type="InterPro" id="IPR008928">
    <property type="entry name" value="6-hairpin_glycosidase_sf"/>
</dbReference>
<protein>
    <submittedName>
        <fullName evidence="2">Uncharacterized protein</fullName>
    </submittedName>
</protein>
<dbReference type="SUPFAM" id="SSF48208">
    <property type="entry name" value="Six-hairpin glycosidases"/>
    <property type="match status" value="1"/>
</dbReference>
<dbReference type="GO" id="GO:0005975">
    <property type="term" value="P:carbohydrate metabolic process"/>
    <property type="evidence" value="ECO:0007669"/>
    <property type="project" value="InterPro"/>
</dbReference>
<dbReference type="PANTHER" id="PTHR33886">
    <property type="entry name" value="UNSATURATED RHAMNOGALACTURONAN HYDROLASE (EUROFUNG)"/>
    <property type="match status" value="1"/>
</dbReference>
<evidence type="ECO:0000313" key="3">
    <source>
        <dbReference type="Proteomes" id="UP000642829"/>
    </source>
</evidence>
<evidence type="ECO:0000256" key="1">
    <source>
        <dbReference type="ARBA" id="ARBA00022801"/>
    </source>
</evidence>
<keyword evidence="1" id="KW-0378">Hydrolase</keyword>
<dbReference type="InterPro" id="IPR010905">
    <property type="entry name" value="Glyco_hydro_88"/>
</dbReference>
<proteinExistence type="predicted"/>
<sequence length="442" mass="47583">MLTAQLINTTVATPKQALLANLDAVRIEPGNVLRCLGGGGKIISLAVAADLRGDCVVTFVDGRGQEQSVAASYASHAQRIRLLMPTGGDELRVSKVTGEAELWIATQAPLAPITIDPDADLPTRRQHAFTRLQTDAVCQFSWMGGCVLDGLAQLQRAAPHAGWAVAIDAWLAHFFQGDELVYQNPRGQEVHNAFHGVESTLPVSVLAARDPYCPATDWALANWRADTRADGLIADHCVTAEGNYTVAYPLAVIGAGRGDTALIESALTQLRARRNELCIDGDLYLRNREGALSFRNWTRGICWYLLGLTRCLETLGVDSDAALAAHAAERGQWIISRQRSDGLWDNFLDEAGQGFPPDSSGSSGIATALMALHQLGLLGDEALASAERCWDGLGNCLEPDGWLGSVAPNNKRGEAEQHTHRRTIEPFALGLYGQLAAALKEF</sequence>
<comment type="caution">
    <text evidence="2">The sequence shown here is derived from an EMBL/GenBank/DDBJ whole genome shotgun (WGS) entry which is preliminary data.</text>
</comment>
<reference evidence="2" key="1">
    <citation type="journal article" date="2014" name="Int. J. Syst. Evol. Microbiol.">
        <title>Complete genome sequence of Corynebacterium casei LMG S-19264T (=DSM 44701T), isolated from a smear-ripened cheese.</title>
        <authorList>
            <consortium name="US DOE Joint Genome Institute (JGI-PGF)"/>
            <person name="Walter F."/>
            <person name="Albersmeier A."/>
            <person name="Kalinowski J."/>
            <person name="Ruckert C."/>
        </authorList>
    </citation>
    <scope>NUCLEOTIDE SEQUENCE</scope>
    <source>
        <strain evidence="2">KCTC 12870</strain>
    </source>
</reference>
<keyword evidence="3" id="KW-1185">Reference proteome</keyword>
<dbReference type="InterPro" id="IPR012341">
    <property type="entry name" value="6hp_glycosidase-like_sf"/>
</dbReference>
<evidence type="ECO:0000313" key="2">
    <source>
        <dbReference type="EMBL" id="GHB90434.1"/>
    </source>
</evidence>
<reference evidence="2" key="2">
    <citation type="submission" date="2020-09" db="EMBL/GenBank/DDBJ databases">
        <authorList>
            <person name="Sun Q."/>
            <person name="Kim S."/>
        </authorList>
    </citation>
    <scope>NUCLEOTIDE SEQUENCE</scope>
    <source>
        <strain evidence="2">KCTC 12870</strain>
    </source>
</reference>
<gene>
    <name evidence="2" type="ORF">GCM10007047_01470</name>
</gene>
<dbReference type="PANTHER" id="PTHR33886:SF8">
    <property type="entry name" value="UNSATURATED RHAMNOGALACTURONAN HYDROLASE (EUROFUNG)"/>
    <property type="match status" value="1"/>
</dbReference>
<dbReference type="RefSeq" id="WP_189510824.1">
    <property type="nucleotide sequence ID" value="NZ_BMXG01000001.1"/>
</dbReference>
<dbReference type="InterPro" id="IPR052043">
    <property type="entry name" value="PolySaccharide_Degr_Enz"/>
</dbReference>